<comment type="caution">
    <text evidence="1">The sequence shown here is derived from an EMBL/GenBank/DDBJ whole genome shotgun (WGS) entry which is preliminary data.</text>
</comment>
<organism evidence="1 2">
    <name type="scientific">Seminavis robusta</name>
    <dbReference type="NCBI Taxonomy" id="568900"/>
    <lineage>
        <taxon>Eukaryota</taxon>
        <taxon>Sar</taxon>
        <taxon>Stramenopiles</taxon>
        <taxon>Ochrophyta</taxon>
        <taxon>Bacillariophyta</taxon>
        <taxon>Bacillariophyceae</taxon>
        <taxon>Bacillariophycidae</taxon>
        <taxon>Naviculales</taxon>
        <taxon>Naviculaceae</taxon>
        <taxon>Seminavis</taxon>
    </lineage>
</organism>
<evidence type="ECO:0000313" key="1">
    <source>
        <dbReference type="EMBL" id="CAB9515647.1"/>
    </source>
</evidence>
<proteinExistence type="predicted"/>
<dbReference type="EMBL" id="CAICTM010000729">
    <property type="protein sequence ID" value="CAB9515647.1"/>
    <property type="molecule type" value="Genomic_DNA"/>
</dbReference>
<evidence type="ECO:0000313" key="2">
    <source>
        <dbReference type="Proteomes" id="UP001153069"/>
    </source>
</evidence>
<protein>
    <submittedName>
        <fullName evidence="1">Uncharacterized protein</fullName>
    </submittedName>
</protein>
<accession>A0A9N8E6L8</accession>
<gene>
    <name evidence="1" type="ORF">SEMRO_730_G193940.1</name>
</gene>
<reference evidence="1" key="1">
    <citation type="submission" date="2020-06" db="EMBL/GenBank/DDBJ databases">
        <authorList>
            <consortium name="Plant Systems Biology data submission"/>
        </authorList>
    </citation>
    <scope>NUCLEOTIDE SEQUENCE</scope>
    <source>
        <strain evidence="1">D6</strain>
    </source>
</reference>
<name>A0A9N8E6L8_9STRA</name>
<dbReference type="Proteomes" id="UP001153069">
    <property type="component" value="Unassembled WGS sequence"/>
</dbReference>
<sequence length="252" mass="25888">LRVPVVDAKGPVDILDPLVALGLSIVGLYPVHGTKLSDLIHQIPDITGIGVSSGAKCPVVGGPANEKLGCSGPIIDSRRAAIDCIRGYIFVSSWDIQDGVGRHDLTSKCPSLSGALGSILSGSIESSLDGLIGNSWEEPPECGCALSLDLLDLGGNSRTGVVLALLLDRSGSMSASSDTALTFGLACVEGGPEQSSQHLMTKGLPKGGAGGSAGAGVWPGFVHGIAMEYQDQEHNRHCHPRSLGHNRGMPVL</sequence>
<feature type="non-terminal residue" evidence="1">
    <location>
        <position position="1"/>
    </location>
</feature>
<dbReference type="AlphaFoldDB" id="A0A9N8E6L8"/>
<keyword evidence="2" id="KW-1185">Reference proteome</keyword>